<dbReference type="Gene3D" id="3.30.460.10">
    <property type="entry name" value="Beta Polymerase, domain 2"/>
    <property type="match status" value="1"/>
</dbReference>
<dbReference type="AlphaFoldDB" id="A0A271KNJ1"/>
<sequence length="259" mass="29280">MTVNSYLVSRASDAVLSADEKASIATSVTTLSSRLASYFTVAGDGLTSHFRFGSHTRGTILPRKMDAHSDVDYMIVFEKGGLNPQTYLTRLRKFAEQKYANSELYQSSPTVVLELNHIKFDLVPALLSWGTTYQIPKGPDEWQSTNPNDFNSTLETVNGNNSYLIKPTVRLVKFWNAEAGYVYDSYGLEKWIVGLGFYGCYTQKDYFFKVFDNLSANEVAQWRNDKITRAKDIIARVRKYEADDMPNSAEIEVKKLIPA</sequence>
<dbReference type="Pfam" id="PF18144">
    <property type="entry name" value="SMODS"/>
    <property type="match status" value="1"/>
</dbReference>
<comment type="caution">
    <text evidence="2">The sequence shown here is derived from an EMBL/GenBank/DDBJ whole genome shotgun (WGS) entry which is preliminary data.</text>
</comment>
<keyword evidence="2" id="KW-0808">Transferase</keyword>
<dbReference type="GO" id="GO:0051607">
    <property type="term" value="P:defense response to virus"/>
    <property type="evidence" value="ECO:0007669"/>
    <property type="project" value="UniProtKB-KW"/>
</dbReference>
<dbReference type="InterPro" id="IPR043519">
    <property type="entry name" value="NT_sf"/>
</dbReference>
<proteinExistence type="predicted"/>
<dbReference type="OrthoDB" id="2082416at2"/>
<accession>A0A271KNJ1</accession>
<keyword evidence="3" id="KW-1185">Reference proteome</keyword>
<evidence type="ECO:0000313" key="2">
    <source>
        <dbReference type="EMBL" id="PAP97421.1"/>
    </source>
</evidence>
<evidence type="ECO:0000256" key="1">
    <source>
        <dbReference type="ARBA" id="ARBA00023118"/>
    </source>
</evidence>
<dbReference type="RefSeq" id="WP_095517088.1">
    <property type="nucleotide sequence ID" value="NZ_NPKH01000001.1"/>
</dbReference>
<evidence type="ECO:0000313" key="3">
    <source>
        <dbReference type="Proteomes" id="UP000215931"/>
    </source>
</evidence>
<dbReference type="Proteomes" id="UP000215931">
    <property type="component" value="Unassembled WGS sequence"/>
</dbReference>
<gene>
    <name evidence="2" type="ORF">CIT31_00650</name>
</gene>
<dbReference type="SUPFAM" id="SSF81301">
    <property type="entry name" value="Nucleotidyltransferase"/>
    <property type="match status" value="1"/>
</dbReference>
<dbReference type="InterPro" id="IPR006116">
    <property type="entry name" value="NT_2-5OAS_ClassI-CCAase"/>
</dbReference>
<dbReference type="CDD" id="cd05400">
    <property type="entry name" value="NT_2-5OAS_ClassI-CCAase"/>
    <property type="match status" value="1"/>
</dbReference>
<dbReference type="EMBL" id="NPKH01000001">
    <property type="protein sequence ID" value="PAP97421.1"/>
    <property type="molecule type" value="Genomic_DNA"/>
</dbReference>
<organism evidence="2 3">
    <name type="scientific">Mesorhizobium wenxiniae</name>
    <dbReference type="NCBI Taxonomy" id="2014805"/>
    <lineage>
        <taxon>Bacteria</taxon>
        <taxon>Pseudomonadati</taxon>
        <taxon>Pseudomonadota</taxon>
        <taxon>Alphaproteobacteria</taxon>
        <taxon>Hyphomicrobiales</taxon>
        <taxon>Phyllobacteriaceae</taxon>
        <taxon>Mesorhizobium</taxon>
    </lineage>
</organism>
<dbReference type="GO" id="GO:0016779">
    <property type="term" value="F:nucleotidyltransferase activity"/>
    <property type="evidence" value="ECO:0007669"/>
    <property type="project" value="InterPro"/>
</dbReference>
<protein>
    <submittedName>
        <fullName evidence="2">Nucleotidyltransferase</fullName>
    </submittedName>
</protein>
<keyword evidence="1" id="KW-0051">Antiviral defense</keyword>
<name>A0A271KNJ1_9HYPH</name>
<reference evidence="2 3" key="1">
    <citation type="submission" date="2017-08" db="EMBL/GenBank/DDBJ databases">
        <title>Mesorhizobium wenxinae sp. nov., a novel rhizobial species isolated from root nodules of chickpea (Cicer arietinum L.).</title>
        <authorList>
            <person name="Zhang J."/>
        </authorList>
    </citation>
    <scope>NUCLEOTIDE SEQUENCE [LARGE SCALE GENOMIC DNA]</scope>
    <source>
        <strain evidence="3">WYCCWR 10019</strain>
    </source>
</reference>